<dbReference type="RefSeq" id="WP_139399684.1">
    <property type="nucleotide sequence ID" value="NZ_JACHEW010000002.1"/>
</dbReference>
<keyword evidence="1 4" id="KW-0238">DNA-binding</keyword>
<evidence type="ECO:0000313" key="3">
    <source>
        <dbReference type="EMBL" id="MBB6015460.1"/>
    </source>
</evidence>
<dbReference type="Pfam" id="PF04014">
    <property type="entry name" value="MazE_antitoxin"/>
    <property type="match status" value="1"/>
</dbReference>
<dbReference type="GO" id="GO:0003677">
    <property type="term" value="F:DNA binding"/>
    <property type="evidence" value="ECO:0007669"/>
    <property type="project" value="UniProtKB-UniRule"/>
</dbReference>
<dbReference type="Proteomes" id="UP000629870">
    <property type="component" value="Unassembled WGS sequence"/>
</dbReference>
<dbReference type="NCBIfam" id="TIGR01439">
    <property type="entry name" value="lp_hng_hel_AbrB"/>
    <property type="match status" value="1"/>
</dbReference>
<evidence type="ECO:0000313" key="6">
    <source>
        <dbReference type="Proteomes" id="UP000629870"/>
    </source>
</evidence>
<reference evidence="3 6" key="2">
    <citation type="submission" date="2020-08" db="EMBL/GenBank/DDBJ databases">
        <title>Genomic Encyclopedia of Type Strains, Phase IV (KMG-IV): sequencing the most valuable type-strain genomes for metagenomic binning, comparative biology and taxonomic classification.</title>
        <authorList>
            <person name="Goeker M."/>
        </authorList>
    </citation>
    <scope>NUCLEOTIDE SEQUENCE [LARGE SCALE GENOMIC DNA]</scope>
    <source>
        <strain evidence="3 6">DSM 12027</strain>
    </source>
</reference>
<dbReference type="EMBL" id="VDMO01000001">
    <property type="protein sequence ID" value="TNM72858.1"/>
    <property type="molecule type" value="Genomic_DNA"/>
</dbReference>
<accession>A0A5C4YAI1</accession>
<comment type="caution">
    <text evidence="4">The sequence shown here is derived from an EMBL/GenBank/DDBJ whole genome shotgun (WGS) entry which is preliminary data.</text>
</comment>
<evidence type="ECO:0000313" key="4">
    <source>
        <dbReference type="EMBL" id="TNM72858.1"/>
    </source>
</evidence>
<gene>
    <name evidence="4" type="ORF">FHR04_00035</name>
    <name evidence="3" type="ORF">HNQ04_000689</name>
</gene>
<dbReference type="AlphaFoldDB" id="A0A5C4YAI1"/>
<feature type="domain" description="SpoVT-AbrB" evidence="2">
    <location>
        <begin position="13"/>
        <end position="58"/>
    </location>
</feature>
<protein>
    <submittedName>
        <fullName evidence="3">AbrB family looped-hinge helix DNA binding protein</fullName>
    </submittedName>
    <submittedName>
        <fullName evidence="4">AbrB/MazE/SpoVT family DNA-binding domain-containing protein</fullName>
    </submittedName>
</protein>
<sequence length="128" mass="14261">MTVNETRPTDERVFTATMTSKGQVTVPKELRDELGLEAGKKLEFVVRDGAVTLRTARPRRRSFFEAIGTLTPPDGMTAEEYVADMRYDPGDREILHSMGTGKQKVITLQEFLERQNGTPQNKTAGGES</sequence>
<reference evidence="4 5" key="1">
    <citation type="submission" date="2019-06" db="EMBL/GenBank/DDBJ databases">
        <title>Genome sequence of Deinococcus radiopugnans ATCC 19172.</title>
        <authorList>
            <person name="Maclea K.S."/>
            <person name="Maynard C.R."/>
        </authorList>
    </citation>
    <scope>NUCLEOTIDE SEQUENCE [LARGE SCALE GENOMIC DNA]</scope>
    <source>
        <strain evidence="4 5">ATCC 19172</strain>
    </source>
</reference>
<dbReference type="SUPFAM" id="SSF89447">
    <property type="entry name" value="AbrB/MazE/MraZ-like"/>
    <property type="match status" value="1"/>
</dbReference>
<dbReference type="EMBL" id="JACHEW010000002">
    <property type="protein sequence ID" value="MBB6015460.1"/>
    <property type="molecule type" value="Genomic_DNA"/>
</dbReference>
<keyword evidence="6" id="KW-1185">Reference proteome</keyword>
<evidence type="ECO:0000256" key="1">
    <source>
        <dbReference type="PROSITE-ProRule" id="PRU01076"/>
    </source>
</evidence>
<dbReference type="SMART" id="SM00966">
    <property type="entry name" value="SpoVT_AbrB"/>
    <property type="match status" value="1"/>
</dbReference>
<dbReference type="OrthoDB" id="9811597at2"/>
<dbReference type="Proteomes" id="UP000313988">
    <property type="component" value="Unassembled WGS sequence"/>
</dbReference>
<organism evidence="4 5">
    <name type="scientific">Deinococcus radiopugnans ATCC 19172</name>
    <dbReference type="NCBI Taxonomy" id="585398"/>
    <lineage>
        <taxon>Bacteria</taxon>
        <taxon>Thermotogati</taxon>
        <taxon>Deinococcota</taxon>
        <taxon>Deinococci</taxon>
        <taxon>Deinococcales</taxon>
        <taxon>Deinococcaceae</taxon>
        <taxon>Deinococcus</taxon>
    </lineage>
</organism>
<dbReference type="Gene3D" id="2.10.260.10">
    <property type="match status" value="1"/>
</dbReference>
<evidence type="ECO:0000313" key="5">
    <source>
        <dbReference type="Proteomes" id="UP000313988"/>
    </source>
</evidence>
<dbReference type="InterPro" id="IPR037914">
    <property type="entry name" value="SpoVT-AbrB_sf"/>
</dbReference>
<dbReference type="InterPro" id="IPR007159">
    <property type="entry name" value="SpoVT-AbrB_dom"/>
</dbReference>
<dbReference type="PROSITE" id="PS51740">
    <property type="entry name" value="SPOVT_ABRB"/>
    <property type="match status" value="1"/>
</dbReference>
<proteinExistence type="predicted"/>
<evidence type="ECO:0000259" key="2">
    <source>
        <dbReference type="PROSITE" id="PS51740"/>
    </source>
</evidence>
<name>A0A5C4YAI1_9DEIO</name>